<evidence type="ECO:0008006" key="3">
    <source>
        <dbReference type="Google" id="ProtNLM"/>
    </source>
</evidence>
<dbReference type="KEGG" id="tum:CBW65_16375"/>
<protein>
    <recommendedName>
        <fullName evidence="3">Enterochelin esterase</fullName>
    </recommendedName>
</protein>
<sequence length="250" mass="28747">MFMSLEKQPTGTVERVEIQSQFLGETREAHVYLPHNYSPLYKYPVLYINDGSDYESMGRMITLLNERFQDRNQRRFLVVFTPVDKSVRREEYHPEGSKHKAYVRFFADELVPAIEERFTAFPMGPARGILGSSLGATAALHTLLTYPRKFHYLALQSGAFRDSSYAEVEAAGKSLATVPVYQVVGLQEENFQSSSGKTIDILALNRKMRDLLQTCGVDVDYAEYDKDHTWGFWQEDLPRVLDHFARHTSF</sequence>
<dbReference type="PANTHER" id="PTHR48098:SF3">
    <property type="entry name" value="IRON(III) ENTEROBACTIN ESTERASE"/>
    <property type="match status" value="1"/>
</dbReference>
<dbReference type="InterPro" id="IPR029058">
    <property type="entry name" value="AB_hydrolase_fold"/>
</dbReference>
<accession>A0A1Y0IP81</accession>
<dbReference type="InterPro" id="IPR000801">
    <property type="entry name" value="Esterase-like"/>
</dbReference>
<dbReference type="Pfam" id="PF00756">
    <property type="entry name" value="Esterase"/>
    <property type="match status" value="1"/>
</dbReference>
<dbReference type="SUPFAM" id="SSF53474">
    <property type="entry name" value="alpha/beta-Hydrolases"/>
    <property type="match status" value="1"/>
</dbReference>
<evidence type="ECO:0000313" key="2">
    <source>
        <dbReference type="Proteomes" id="UP000195437"/>
    </source>
</evidence>
<dbReference type="EMBL" id="CP021434">
    <property type="protein sequence ID" value="ARU62361.1"/>
    <property type="molecule type" value="Genomic_DNA"/>
</dbReference>
<gene>
    <name evidence="1" type="ORF">CBW65_16375</name>
</gene>
<dbReference type="Proteomes" id="UP000195437">
    <property type="component" value="Chromosome"/>
</dbReference>
<dbReference type="AlphaFoldDB" id="A0A1Y0IP81"/>
<dbReference type="PANTHER" id="PTHR48098">
    <property type="entry name" value="ENTEROCHELIN ESTERASE-RELATED"/>
    <property type="match status" value="1"/>
</dbReference>
<dbReference type="InterPro" id="IPR050583">
    <property type="entry name" value="Mycobacterial_A85_antigen"/>
</dbReference>
<dbReference type="Gene3D" id="3.40.50.1820">
    <property type="entry name" value="alpha/beta hydrolase"/>
    <property type="match status" value="1"/>
</dbReference>
<evidence type="ECO:0000313" key="1">
    <source>
        <dbReference type="EMBL" id="ARU62361.1"/>
    </source>
</evidence>
<reference evidence="2" key="1">
    <citation type="submission" date="2017-05" db="EMBL/GenBank/DDBJ databases">
        <authorList>
            <person name="Sung H."/>
        </authorList>
    </citation>
    <scope>NUCLEOTIDE SEQUENCE [LARGE SCALE GENOMIC DNA]</scope>
    <source>
        <strain evidence="2">AR23208</strain>
    </source>
</reference>
<name>A0A1Y0IP81_9BACL</name>
<keyword evidence="2" id="KW-1185">Reference proteome</keyword>
<organism evidence="1 2">
    <name type="scientific">Tumebacillus avium</name>
    <dbReference type="NCBI Taxonomy" id="1903704"/>
    <lineage>
        <taxon>Bacteria</taxon>
        <taxon>Bacillati</taxon>
        <taxon>Bacillota</taxon>
        <taxon>Bacilli</taxon>
        <taxon>Bacillales</taxon>
        <taxon>Alicyclobacillaceae</taxon>
        <taxon>Tumebacillus</taxon>
    </lineage>
</organism>
<proteinExistence type="predicted"/>